<evidence type="ECO:0000256" key="3">
    <source>
        <dbReference type="ARBA" id="ARBA00022490"/>
    </source>
</evidence>
<keyword evidence="8" id="KW-0943">RNA-mediated gene silencing</keyword>
<dbReference type="EC" id="5.2.1.8" evidence="12"/>
<comment type="similarity">
    <text evidence="2">Belongs to the FKBP6 family.</text>
</comment>
<evidence type="ECO:0000313" key="15">
    <source>
        <dbReference type="Proteomes" id="UP000504629"/>
    </source>
</evidence>
<dbReference type="SUPFAM" id="SSF54534">
    <property type="entry name" value="FKBP-like"/>
    <property type="match status" value="1"/>
</dbReference>
<dbReference type="InterPro" id="IPR042282">
    <property type="entry name" value="FKBP6/shu"/>
</dbReference>
<gene>
    <name evidence="16" type="primary">LOC114251505</name>
</gene>
<dbReference type="GO" id="GO:0005737">
    <property type="term" value="C:cytoplasm"/>
    <property type="evidence" value="ECO:0007669"/>
    <property type="project" value="UniProtKB-SubCell"/>
</dbReference>
<feature type="repeat" description="TPR" evidence="13">
    <location>
        <begin position="317"/>
        <end position="350"/>
    </location>
</feature>
<dbReference type="GeneID" id="114251505"/>
<dbReference type="Proteomes" id="UP000504629">
    <property type="component" value="Unplaced"/>
</dbReference>
<evidence type="ECO:0000256" key="10">
    <source>
        <dbReference type="ARBA" id="ARBA00060325"/>
    </source>
</evidence>
<dbReference type="SMART" id="SM00028">
    <property type="entry name" value="TPR"/>
    <property type="match status" value="3"/>
</dbReference>
<comment type="catalytic activity">
    <reaction evidence="12">
        <text>[protein]-peptidylproline (omega=180) = [protein]-peptidylproline (omega=0)</text>
        <dbReference type="Rhea" id="RHEA:16237"/>
        <dbReference type="Rhea" id="RHEA-COMP:10747"/>
        <dbReference type="Rhea" id="RHEA-COMP:10748"/>
        <dbReference type="ChEBI" id="CHEBI:83833"/>
        <dbReference type="ChEBI" id="CHEBI:83834"/>
        <dbReference type="EC" id="5.2.1.8"/>
    </reaction>
</comment>
<keyword evidence="7" id="KW-0896">Oogenesis</keyword>
<keyword evidence="5" id="KW-0221">Differentiation</keyword>
<evidence type="ECO:0000256" key="4">
    <source>
        <dbReference type="ARBA" id="ARBA00022737"/>
    </source>
</evidence>
<evidence type="ECO:0000313" key="16">
    <source>
        <dbReference type="RefSeq" id="XP_028041591.1"/>
    </source>
</evidence>
<dbReference type="GO" id="GO:0048477">
    <property type="term" value="P:oogenesis"/>
    <property type="evidence" value="ECO:0007669"/>
    <property type="project" value="UniProtKB-KW"/>
</dbReference>
<evidence type="ECO:0000256" key="11">
    <source>
        <dbReference type="ARBA" id="ARBA00064265"/>
    </source>
</evidence>
<dbReference type="Gene3D" id="1.25.40.10">
    <property type="entry name" value="Tetratricopeptide repeat domain"/>
    <property type="match status" value="1"/>
</dbReference>
<dbReference type="GO" id="GO:0034587">
    <property type="term" value="P:piRNA processing"/>
    <property type="evidence" value="ECO:0007669"/>
    <property type="project" value="TreeGrafter"/>
</dbReference>
<dbReference type="OrthoDB" id="8116123at2759"/>
<feature type="domain" description="PPIase FKBP-type" evidence="14">
    <location>
        <begin position="115"/>
        <end position="201"/>
    </location>
</feature>
<organism evidence="15 16">
    <name type="scientific">Bombyx mandarina</name>
    <name type="common">Wild silk moth</name>
    <name type="synonym">Wild silkworm</name>
    <dbReference type="NCBI Taxonomy" id="7092"/>
    <lineage>
        <taxon>Eukaryota</taxon>
        <taxon>Metazoa</taxon>
        <taxon>Ecdysozoa</taxon>
        <taxon>Arthropoda</taxon>
        <taxon>Hexapoda</taxon>
        <taxon>Insecta</taxon>
        <taxon>Pterygota</taxon>
        <taxon>Neoptera</taxon>
        <taxon>Endopterygota</taxon>
        <taxon>Lepidoptera</taxon>
        <taxon>Glossata</taxon>
        <taxon>Ditrysia</taxon>
        <taxon>Bombycoidea</taxon>
        <taxon>Bombycidae</taxon>
        <taxon>Bombycinae</taxon>
        <taxon>Bombyx</taxon>
    </lineage>
</organism>
<dbReference type="GO" id="GO:0051321">
    <property type="term" value="P:meiotic cell cycle"/>
    <property type="evidence" value="ECO:0007669"/>
    <property type="project" value="UniProtKB-KW"/>
</dbReference>
<keyword evidence="15" id="KW-1185">Reference proteome</keyword>
<dbReference type="FunFam" id="1.25.40.10:FF:001397">
    <property type="entry name" value="Peptidylprolyl isomerase"/>
    <property type="match status" value="1"/>
</dbReference>
<evidence type="ECO:0000256" key="8">
    <source>
        <dbReference type="ARBA" id="ARBA00023158"/>
    </source>
</evidence>
<keyword evidence="12 16" id="KW-0413">Isomerase</keyword>
<dbReference type="SUPFAM" id="SSF48452">
    <property type="entry name" value="TPR-like"/>
    <property type="match status" value="1"/>
</dbReference>
<comment type="subunit">
    <text evidence="11">Interacts with Hsp83.</text>
</comment>
<sequence>MEQVFQEPVQLSKGINLRELTSEMEFQIDVDFQNRKTEMFINGDDDLFPEMGDEDDSDGEDTLRNIEETTKKMMLASPDYLSFEELGANMIDCMSTGDVKMLIIEEGKGPLVPVDSEVTIHYAAYWEKAVIPFDSTLTMNMGAPKRLRLGTGKIIPGLEIGLTMVKGPQARLNLLVQPAAAWGPRGVPPRIRPEPALFVIVLYDVKDNYAATRFNDLPMAEQTKYEVTLRTVNALRADAKELYKKKKYAKAIKNYQQAISVLCLSRPGTADEEVDIKNNKVNAYLNLAVCYYKMNKPKHVLNMCECLDRLIDTEKHCKALYYYGKAHEMLGKTEMAIKYYKKALKLEPKNKEIGKILADLDTKTKDFAVNEKAMWLKAFNSEVPATNAVYDVDATFQSDVLDMCQSLAGRSEFAKFDLPVGLTKNEVDCIKGIVSDFGCLSVDVSGEGRNKKVCIVKKIV</sequence>
<dbReference type="PROSITE" id="PS50005">
    <property type="entry name" value="TPR"/>
    <property type="match status" value="1"/>
</dbReference>
<evidence type="ECO:0000259" key="14">
    <source>
        <dbReference type="PROSITE" id="PS50059"/>
    </source>
</evidence>
<evidence type="ECO:0000256" key="7">
    <source>
        <dbReference type="ARBA" id="ARBA00022943"/>
    </source>
</evidence>
<reference evidence="16" key="1">
    <citation type="submission" date="2025-08" db="UniProtKB">
        <authorList>
            <consortium name="RefSeq"/>
        </authorList>
    </citation>
    <scope>IDENTIFICATION</scope>
    <source>
        <tissue evidence="16">Silk gland</tissue>
    </source>
</reference>
<dbReference type="Gene3D" id="3.10.50.40">
    <property type="match status" value="1"/>
</dbReference>
<evidence type="ECO:0000256" key="6">
    <source>
        <dbReference type="ARBA" id="ARBA00022803"/>
    </source>
</evidence>
<proteinExistence type="inferred from homology"/>
<dbReference type="PANTHER" id="PTHR46674">
    <property type="entry name" value="INACTIVE PEPTIDYL-PROLYL CIS-TRANS ISOMERASE FKBP6"/>
    <property type="match status" value="1"/>
</dbReference>
<dbReference type="Pfam" id="PF07719">
    <property type="entry name" value="TPR_2"/>
    <property type="match status" value="1"/>
</dbReference>
<keyword evidence="3" id="KW-0963">Cytoplasm</keyword>
<dbReference type="InterPro" id="IPR046357">
    <property type="entry name" value="PPIase_dom_sf"/>
</dbReference>
<evidence type="ECO:0000256" key="9">
    <source>
        <dbReference type="ARBA" id="ARBA00023254"/>
    </source>
</evidence>
<dbReference type="PROSITE" id="PS50059">
    <property type="entry name" value="FKBP_PPIASE"/>
    <property type="match status" value="1"/>
</dbReference>
<dbReference type="PROSITE" id="PS50293">
    <property type="entry name" value="TPR_REGION"/>
    <property type="match status" value="1"/>
</dbReference>
<dbReference type="KEGG" id="bman:114251505"/>
<keyword evidence="12" id="KW-0697">Rotamase</keyword>
<dbReference type="InterPro" id="IPR013105">
    <property type="entry name" value="TPR_2"/>
</dbReference>
<evidence type="ECO:0000256" key="12">
    <source>
        <dbReference type="PROSITE-ProRule" id="PRU00277"/>
    </source>
</evidence>
<dbReference type="Pfam" id="PF00254">
    <property type="entry name" value="FKBP_C"/>
    <property type="match status" value="1"/>
</dbReference>
<dbReference type="AlphaFoldDB" id="A0A6J2KGW3"/>
<keyword evidence="9" id="KW-0469">Meiosis</keyword>
<dbReference type="RefSeq" id="XP_028041591.1">
    <property type="nucleotide sequence ID" value="XM_028185790.1"/>
</dbReference>
<dbReference type="InterPro" id="IPR019734">
    <property type="entry name" value="TPR_rpt"/>
</dbReference>
<comment type="subcellular location">
    <subcellularLocation>
        <location evidence="1">Cytoplasm</location>
    </subcellularLocation>
</comment>
<dbReference type="GO" id="GO:0007283">
    <property type="term" value="P:spermatogenesis"/>
    <property type="evidence" value="ECO:0007669"/>
    <property type="project" value="TreeGrafter"/>
</dbReference>
<keyword evidence="4" id="KW-0677">Repeat</keyword>
<dbReference type="PANTHER" id="PTHR46674:SF1">
    <property type="entry name" value="INACTIVE PEPTIDYL-PROLYL CIS-TRANS ISOMERASE FKBP6"/>
    <property type="match status" value="1"/>
</dbReference>
<dbReference type="GO" id="GO:0003755">
    <property type="term" value="F:peptidyl-prolyl cis-trans isomerase activity"/>
    <property type="evidence" value="ECO:0007669"/>
    <property type="project" value="UniProtKB-KW"/>
</dbReference>
<accession>A0A6J2KGW3</accession>
<dbReference type="InterPro" id="IPR011990">
    <property type="entry name" value="TPR-like_helical_dom_sf"/>
</dbReference>
<evidence type="ECO:0000256" key="2">
    <source>
        <dbReference type="ARBA" id="ARBA00009648"/>
    </source>
</evidence>
<name>A0A6J2KGW3_BOMMA</name>
<protein>
    <recommendedName>
        <fullName evidence="12">peptidylprolyl isomerase</fullName>
        <ecNumber evidence="12">5.2.1.8</ecNumber>
    </recommendedName>
</protein>
<dbReference type="InterPro" id="IPR001179">
    <property type="entry name" value="PPIase_FKBP_dom"/>
</dbReference>
<keyword evidence="6 13" id="KW-0802">TPR repeat</keyword>
<dbReference type="GO" id="GO:0051879">
    <property type="term" value="F:Hsp90 protein binding"/>
    <property type="evidence" value="ECO:0007669"/>
    <property type="project" value="TreeGrafter"/>
</dbReference>
<evidence type="ECO:0000256" key="1">
    <source>
        <dbReference type="ARBA" id="ARBA00004496"/>
    </source>
</evidence>
<comment type="function">
    <text evidence="10">Co-chaperone required during oogenesis to repress transposable elements and prevent their mobilization, which is essential for the germline integrity. Acts via the piRNA metabolic process, which mediates the repression of transposable elements during meiosis by forming complexes composed of piRNAs and Piwi proteins and govern the methylation and subsequent repression of transposons. Acts as a co-chaperone via its interaction with Hsp83/HSP90 and is required for the biogenesis of all three piRNA major populations.</text>
</comment>
<evidence type="ECO:0000256" key="5">
    <source>
        <dbReference type="ARBA" id="ARBA00022782"/>
    </source>
</evidence>
<evidence type="ECO:0000256" key="13">
    <source>
        <dbReference type="PROSITE-ProRule" id="PRU00339"/>
    </source>
</evidence>